<accession>A0A4D7AVL6</accession>
<dbReference type="KEGG" id="pstg:E8M01_12795"/>
<dbReference type="Proteomes" id="UP000298781">
    <property type="component" value="Chromosome"/>
</dbReference>
<evidence type="ECO:0000313" key="1">
    <source>
        <dbReference type="EMBL" id="QCI65019.1"/>
    </source>
</evidence>
<gene>
    <name evidence="1" type="ORF">E8M01_12795</name>
</gene>
<dbReference type="EMBL" id="CP039690">
    <property type="protein sequence ID" value="QCI65019.1"/>
    <property type="molecule type" value="Genomic_DNA"/>
</dbReference>
<evidence type="ECO:0000313" key="2">
    <source>
        <dbReference type="Proteomes" id="UP000298781"/>
    </source>
</evidence>
<protein>
    <submittedName>
        <fullName evidence="1">Uncharacterized protein</fullName>
    </submittedName>
</protein>
<dbReference type="RefSeq" id="WP_136960468.1">
    <property type="nucleotide sequence ID" value="NZ_CP039690.1"/>
</dbReference>
<organism evidence="1 2">
    <name type="scientific">Phreatobacter stygius</name>
    <dbReference type="NCBI Taxonomy" id="1940610"/>
    <lineage>
        <taxon>Bacteria</taxon>
        <taxon>Pseudomonadati</taxon>
        <taxon>Pseudomonadota</taxon>
        <taxon>Alphaproteobacteria</taxon>
        <taxon>Hyphomicrobiales</taxon>
        <taxon>Phreatobacteraceae</taxon>
        <taxon>Phreatobacter</taxon>
    </lineage>
</organism>
<sequence>MPAVGGKTDETAGGRFGRMFATIRRSFAAEDHYGLWTLTVDGAVAGALFREGDLMELTLFDGADPRLAGFDGPVNEPALLEQALAARLGETVGTASRVKLSPIPAWV</sequence>
<reference evidence="1 2" key="1">
    <citation type="submission" date="2019-04" db="EMBL/GenBank/DDBJ databases">
        <title>Phreatobacter aquaticus sp. nov.</title>
        <authorList>
            <person name="Choi A."/>
        </authorList>
    </citation>
    <scope>NUCLEOTIDE SEQUENCE [LARGE SCALE GENOMIC DNA]</scope>
    <source>
        <strain evidence="1 2">KCTC 52518</strain>
    </source>
</reference>
<dbReference type="AlphaFoldDB" id="A0A4D7AVL6"/>
<dbReference type="OrthoDB" id="7376004at2"/>
<name>A0A4D7AVL6_9HYPH</name>
<proteinExistence type="predicted"/>
<keyword evidence="2" id="KW-1185">Reference proteome</keyword>